<reference evidence="3" key="1">
    <citation type="submission" date="2025-08" db="UniProtKB">
        <authorList>
            <consortium name="RefSeq"/>
        </authorList>
    </citation>
    <scope>IDENTIFICATION</scope>
    <source>
        <strain evidence="3">11010-0011.00</strain>
        <tissue evidence="3">Whole body</tissue>
    </source>
</reference>
<keyword evidence="1" id="KW-0175">Coiled coil</keyword>
<accession>A0A6J2UE35</accession>
<gene>
    <name evidence="3" type="primary">LOC115633332</name>
</gene>
<dbReference type="Proteomes" id="UP000504634">
    <property type="component" value="Unplaced"/>
</dbReference>
<sequence>MEQHEQHIERLEDLLRLHKTIQSLQNKMKVQLETCCDTLQVKNDKLTASNTMLMSIIGRYERKYEELILQIGDMEAVIDALNALVAMFVCEREMYDLKADKDIQNVRQGEREKHRAKMDLLSQSSAHIKNKLNAATKAAADLETRNKELASKYKNKVEECRCLRNLNNIQEKQLQQFAKKEAS</sequence>
<feature type="coiled-coil region" evidence="1">
    <location>
        <begin position="132"/>
        <end position="159"/>
    </location>
</feature>
<dbReference type="GeneID" id="115633332"/>
<evidence type="ECO:0000256" key="1">
    <source>
        <dbReference type="SAM" id="Coils"/>
    </source>
</evidence>
<proteinExistence type="predicted"/>
<name>A0A6J2UE35_DROLE</name>
<evidence type="ECO:0000313" key="2">
    <source>
        <dbReference type="Proteomes" id="UP000504634"/>
    </source>
</evidence>
<dbReference type="AlphaFoldDB" id="A0A6J2UE35"/>
<evidence type="ECO:0000313" key="3">
    <source>
        <dbReference type="RefSeq" id="XP_030386624.1"/>
    </source>
</evidence>
<organism evidence="2 3">
    <name type="scientific">Drosophila lebanonensis</name>
    <name type="common">Fruit fly</name>
    <name type="synonym">Scaptodrosophila lebanonensis</name>
    <dbReference type="NCBI Taxonomy" id="7225"/>
    <lineage>
        <taxon>Eukaryota</taxon>
        <taxon>Metazoa</taxon>
        <taxon>Ecdysozoa</taxon>
        <taxon>Arthropoda</taxon>
        <taxon>Hexapoda</taxon>
        <taxon>Insecta</taxon>
        <taxon>Pterygota</taxon>
        <taxon>Neoptera</taxon>
        <taxon>Endopterygota</taxon>
        <taxon>Diptera</taxon>
        <taxon>Brachycera</taxon>
        <taxon>Muscomorpha</taxon>
        <taxon>Ephydroidea</taxon>
        <taxon>Drosophilidae</taxon>
        <taxon>Scaptodrosophila</taxon>
    </lineage>
</organism>
<protein>
    <submittedName>
        <fullName evidence="3">Uncharacterized protein LOC115633332</fullName>
    </submittedName>
</protein>
<keyword evidence="2" id="KW-1185">Reference proteome</keyword>
<dbReference type="RefSeq" id="XP_030386624.1">
    <property type="nucleotide sequence ID" value="XM_030530764.1"/>
</dbReference>